<comment type="caution">
    <text evidence="1">The sequence shown here is derived from an EMBL/GenBank/DDBJ whole genome shotgun (WGS) entry which is preliminary data.</text>
</comment>
<gene>
    <name evidence="1" type="ORF">S03H2_32748</name>
</gene>
<dbReference type="InterPro" id="IPR011989">
    <property type="entry name" value="ARM-like"/>
</dbReference>
<accession>X1HWS2</accession>
<name>X1HWS2_9ZZZZ</name>
<dbReference type="Gene3D" id="1.25.10.10">
    <property type="entry name" value="Leucine-rich Repeat Variant"/>
    <property type="match status" value="1"/>
</dbReference>
<dbReference type="InterPro" id="IPR016024">
    <property type="entry name" value="ARM-type_fold"/>
</dbReference>
<proteinExistence type="predicted"/>
<sequence length="285" mass="33162">DLISQIDKKSKFIDNLKKIFTHNISASVFPAENYLNMKIVELLGLDESVVKKYVEFYRRDIEKIQYIFLSNLKTSTSGIIKKIQIELLLEHTLKSKQEEIYTALHFCNILKVSGVENIRNLAGQTLVNLMPCLSFQQRNDIAIELLRALEMEDYQFTKYIPYYLGQLILYLPPDELEELIDDLIEKIKQSDPKLSSLLLRTVGIAIANYPKYRERFSEREKSYENRLGKMIGILLNGFVHYSLQVKQVAFRVIGREIFGSKYLSLEEKTIYFSLLPKDSHLTNSS</sequence>
<protein>
    <recommendedName>
        <fullName evidence="2">Condensin complex subunit 1 C-terminal domain-containing protein</fullName>
    </recommendedName>
</protein>
<organism evidence="1">
    <name type="scientific">marine sediment metagenome</name>
    <dbReference type="NCBI Taxonomy" id="412755"/>
    <lineage>
        <taxon>unclassified sequences</taxon>
        <taxon>metagenomes</taxon>
        <taxon>ecological metagenomes</taxon>
    </lineage>
</organism>
<dbReference type="AlphaFoldDB" id="X1HWS2"/>
<dbReference type="EMBL" id="BARU01019907">
    <property type="protein sequence ID" value="GAH58279.1"/>
    <property type="molecule type" value="Genomic_DNA"/>
</dbReference>
<feature type="non-terminal residue" evidence="1">
    <location>
        <position position="1"/>
    </location>
</feature>
<evidence type="ECO:0008006" key="2">
    <source>
        <dbReference type="Google" id="ProtNLM"/>
    </source>
</evidence>
<reference evidence="1" key="1">
    <citation type="journal article" date="2014" name="Front. Microbiol.">
        <title>High frequency of phylogenetically diverse reductive dehalogenase-homologous genes in deep subseafloor sedimentary metagenomes.</title>
        <authorList>
            <person name="Kawai M."/>
            <person name="Futagami T."/>
            <person name="Toyoda A."/>
            <person name="Takaki Y."/>
            <person name="Nishi S."/>
            <person name="Hori S."/>
            <person name="Arai W."/>
            <person name="Tsubouchi T."/>
            <person name="Morono Y."/>
            <person name="Uchiyama I."/>
            <person name="Ito T."/>
            <person name="Fujiyama A."/>
            <person name="Inagaki F."/>
            <person name="Takami H."/>
        </authorList>
    </citation>
    <scope>NUCLEOTIDE SEQUENCE</scope>
    <source>
        <strain evidence="1">Expedition CK06-06</strain>
    </source>
</reference>
<evidence type="ECO:0000313" key="1">
    <source>
        <dbReference type="EMBL" id="GAH58279.1"/>
    </source>
</evidence>
<dbReference type="SUPFAM" id="SSF48371">
    <property type="entry name" value="ARM repeat"/>
    <property type="match status" value="1"/>
</dbReference>